<dbReference type="SUPFAM" id="SSF52799">
    <property type="entry name" value="(Phosphotyrosine protein) phosphatases II"/>
    <property type="match status" value="1"/>
</dbReference>
<dbReference type="InterPro" id="IPR005939">
    <property type="entry name" value="BLH_phosphatase-like"/>
</dbReference>
<dbReference type="InterPro" id="IPR029021">
    <property type="entry name" value="Prot-tyrosine_phosphatase-like"/>
</dbReference>
<feature type="domain" description="Beta-lactamase hydrolase-like protein phosphatase-like" evidence="1">
    <location>
        <begin position="7"/>
        <end position="109"/>
    </location>
</feature>
<dbReference type="Pfam" id="PF04273">
    <property type="entry name" value="BLH_phosphatase"/>
    <property type="match status" value="1"/>
</dbReference>
<dbReference type="Proteomes" id="UP000621856">
    <property type="component" value="Unassembled WGS sequence"/>
</dbReference>
<dbReference type="Gene3D" id="3.90.190.10">
    <property type="entry name" value="Protein tyrosine phosphatase superfamily"/>
    <property type="match status" value="1"/>
</dbReference>
<evidence type="ECO:0000313" key="2">
    <source>
        <dbReference type="EMBL" id="GGI01664.1"/>
    </source>
</evidence>
<evidence type="ECO:0000259" key="1">
    <source>
        <dbReference type="Pfam" id="PF04273"/>
    </source>
</evidence>
<comment type="caution">
    <text evidence="2">The sequence shown here is derived from an EMBL/GenBank/DDBJ whole genome shotgun (WGS) entry which is preliminary data.</text>
</comment>
<reference evidence="2" key="1">
    <citation type="journal article" date="2014" name="Int. J. Syst. Evol. Microbiol.">
        <title>Complete genome sequence of Corynebacterium casei LMG S-19264T (=DSM 44701T), isolated from a smear-ripened cheese.</title>
        <authorList>
            <consortium name="US DOE Joint Genome Institute (JGI-PGF)"/>
            <person name="Walter F."/>
            <person name="Albersmeier A."/>
            <person name="Kalinowski J."/>
            <person name="Ruckert C."/>
        </authorList>
    </citation>
    <scope>NUCLEOTIDE SEQUENCE</scope>
    <source>
        <strain evidence="2">CGMCC 1.14984</strain>
    </source>
</reference>
<organism evidence="2 4">
    <name type="scientific">Aquisalinus luteolus</name>
    <dbReference type="NCBI Taxonomy" id="1566827"/>
    <lineage>
        <taxon>Bacteria</taxon>
        <taxon>Pseudomonadati</taxon>
        <taxon>Pseudomonadota</taxon>
        <taxon>Alphaproteobacteria</taxon>
        <taxon>Parvularculales</taxon>
        <taxon>Parvularculaceae</taxon>
        <taxon>Aquisalinus</taxon>
    </lineage>
</organism>
<protein>
    <submittedName>
        <fullName evidence="3">TIGR01244 family phosphatase</fullName>
    </submittedName>
    <submittedName>
        <fullName evidence="2">TIGR01244 family protein</fullName>
    </submittedName>
</protein>
<reference evidence="2" key="3">
    <citation type="submission" date="2020-09" db="EMBL/GenBank/DDBJ databases">
        <authorList>
            <person name="Sun Q."/>
            <person name="Zhou Y."/>
        </authorList>
    </citation>
    <scope>NUCLEOTIDE SEQUENCE</scope>
    <source>
        <strain evidence="2">CGMCC 1.14984</strain>
    </source>
</reference>
<reference evidence="3 5" key="2">
    <citation type="submission" date="2020-02" db="EMBL/GenBank/DDBJ databases">
        <title>Genome sequence of Parvularcula flava strain NH6-79.</title>
        <authorList>
            <person name="Abdul Karim M.H."/>
            <person name="Lam M.Q."/>
            <person name="Chen S.J."/>
            <person name="Yahya A."/>
            <person name="Shahir S."/>
            <person name="Shamsir M.S."/>
            <person name="Chong C.S."/>
        </authorList>
    </citation>
    <scope>NUCLEOTIDE SEQUENCE [LARGE SCALE GENOMIC DNA]</scope>
    <source>
        <strain evidence="3 5">NH6-79</strain>
    </source>
</reference>
<evidence type="ECO:0000313" key="3">
    <source>
        <dbReference type="EMBL" id="NHK29529.1"/>
    </source>
</evidence>
<dbReference type="Proteomes" id="UP000818603">
    <property type="component" value="Unassembled WGS sequence"/>
</dbReference>
<accession>A0A8J3A4P1</accession>
<dbReference type="AlphaFoldDB" id="A0A8J3A4P1"/>
<evidence type="ECO:0000313" key="4">
    <source>
        <dbReference type="Proteomes" id="UP000621856"/>
    </source>
</evidence>
<proteinExistence type="predicted"/>
<sequence>MSDKFIRITDDFYAAPQLDADDVKRAAEQGFDLIINNRPDGEEAGQPAAAEIAAAASEAGIDYREIPIGRAGISHADLNAFDDATDGHQKVLGFCRTGTRSTTLRAFALAHRGGNADEIIADAAKGGYDLSGHRQTLEQLSTHRH</sequence>
<evidence type="ECO:0000313" key="5">
    <source>
        <dbReference type="Proteomes" id="UP000818603"/>
    </source>
</evidence>
<dbReference type="EMBL" id="BMGZ01000004">
    <property type="protein sequence ID" value="GGI01664.1"/>
    <property type="molecule type" value="Genomic_DNA"/>
</dbReference>
<dbReference type="EMBL" id="VCJR02000006">
    <property type="protein sequence ID" value="NHK29529.1"/>
    <property type="molecule type" value="Genomic_DNA"/>
</dbReference>
<dbReference type="GO" id="GO:0016787">
    <property type="term" value="F:hydrolase activity"/>
    <property type="evidence" value="ECO:0007669"/>
    <property type="project" value="InterPro"/>
</dbReference>
<name>A0A8J3A4P1_9PROT</name>
<keyword evidence="5" id="KW-1185">Reference proteome</keyword>
<gene>
    <name evidence="3" type="ORF">FF098_016590</name>
    <name evidence="2" type="ORF">GCM10011355_32850</name>
</gene>
<dbReference type="RefSeq" id="WP_155142684.1">
    <property type="nucleotide sequence ID" value="NZ_BMGZ01000004.1"/>
</dbReference>
<dbReference type="NCBIfam" id="TIGR01244">
    <property type="entry name" value="TIGR01244 family sulfur transferase"/>
    <property type="match status" value="1"/>
</dbReference>